<evidence type="ECO:0000256" key="1">
    <source>
        <dbReference type="SAM" id="MobiDB-lite"/>
    </source>
</evidence>
<dbReference type="Proteomes" id="UP000996601">
    <property type="component" value="Unassembled WGS sequence"/>
</dbReference>
<dbReference type="InterPro" id="IPR011049">
    <property type="entry name" value="Serralysin-like_metalloprot_C"/>
</dbReference>
<dbReference type="Pfam" id="PF00353">
    <property type="entry name" value="HemolysinCabind"/>
    <property type="match status" value="1"/>
</dbReference>
<keyword evidence="3" id="KW-1185">Reference proteome</keyword>
<gene>
    <name evidence="2" type="ORF">GB927_030675</name>
</gene>
<reference evidence="2" key="1">
    <citation type="submission" date="2021-07" db="EMBL/GenBank/DDBJ databases">
        <title>Shinella sp. nov., a novel member of the genus Shinella from water.</title>
        <authorList>
            <person name="Deng Y."/>
        </authorList>
    </citation>
    <scope>NUCLEOTIDE SEQUENCE</scope>
    <source>
        <strain evidence="2">CPCC 100929</strain>
    </source>
</reference>
<comment type="caution">
    <text evidence="2">The sequence shown here is derived from an EMBL/GenBank/DDBJ whole genome shotgun (WGS) entry which is preliminary data.</text>
</comment>
<evidence type="ECO:0000313" key="2">
    <source>
        <dbReference type="EMBL" id="MCQ4634436.1"/>
    </source>
</evidence>
<protein>
    <submittedName>
        <fullName evidence="2">Uncharacterized protein</fullName>
    </submittedName>
</protein>
<evidence type="ECO:0000313" key="3">
    <source>
        <dbReference type="Proteomes" id="UP000996601"/>
    </source>
</evidence>
<dbReference type="Gene3D" id="2.150.10.10">
    <property type="entry name" value="Serralysin-like metalloprotease, C-terminal"/>
    <property type="match status" value="1"/>
</dbReference>
<proteinExistence type="predicted"/>
<dbReference type="InterPro" id="IPR001343">
    <property type="entry name" value="Hemolysn_Ca-bd"/>
</dbReference>
<sequence>MGGDTLSGGPRMDILDGGLGSDVLSVGLGIDTFIFEKSSLLPQIGKRAASPNPATEGRDSRVTSGAEHYRSGTTALPDT</sequence>
<organism evidence="2 3">
    <name type="scientific">Shinella lacus</name>
    <dbReference type="NCBI Taxonomy" id="2654216"/>
    <lineage>
        <taxon>Bacteria</taxon>
        <taxon>Pseudomonadati</taxon>
        <taxon>Pseudomonadota</taxon>
        <taxon>Alphaproteobacteria</taxon>
        <taxon>Hyphomicrobiales</taxon>
        <taxon>Rhizobiaceae</taxon>
        <taxon>Shinella</taxon>
    </lineage>
</organism>
<name>A0ABT1RHI3_9HYPH</name>
<feature type="region of interest" description="Disordered" evidence="1">
    <location>
        <begin position="44"/>
        <end position="79"/>
    </location>
</feature>
<dbReference type="SUPFAM" id="SSF51120">
    <property type="entry name" value="beta-Roll"/>
    <property type="match status" value="1"/>
</dbReference>
<accession>A0ABT1RHI3</accession>
<dbReference type="EMBL" id="WHSB02000020">
    <property type="protein sequence ID" value="MCQ4634436.1"/>
    <property type="molecule type" value="Genomic_DNA"/>
</dbReference>